<dbReference type="EMBL" id="FMUS01000014">
    <property type="protein sequence ID" value="SCY72928.1"/>
    <property type="molecule type" value="Genomic_DNA"/>
</dbReference>
<protein>
    <recommendedName>
        <fullName evidence="4">Coat F domain-containing protein</fullName>
    </recommendedName>
</protein>
<proteinExistence type="predicted"/>
<dbReference type="Proteomes" id="UP000198636">
    <property type="component" value="Unassembled WGS sequence"/>
</dbReference>
<dbReference type="InterPro" id="IPR009078">
    <property type="entry name" value="Ferritin-like_SF"/>
</dbReference>
<sequence length="89" mass="10467">MQYNNPNQNMQGNQQQNMQGGQNQGNKQLDSPNLKVLEDQLNYESMMTKKFTNYAEYCTDTELKNLCQQAAQKHKQHFNELLNYLNGYQ</sequence>
<evidence type="ECO:0000313" key="2">
    <source>
        <dbReference type="EMBL" id="SCY72928.1"/>
    </source>
</evidence>
<dbReference type="RefSeq" id="WP_242876965.1">
    <property type="nucleotide sequence ID" value="NZ_FMUS01000014.1"/>
</dbReference>
<dbReference type="STRING" id="1120976.SAMN03080606_02303"/>
<name>A0A1G5IC52_9FIRM</name>
<dbReference type="Gene3D" id="1.20.1260.10">
    <property type="match status" value="1"/>
</dbReference>
<evidence type="ECO:0000256" key="1">
    <source>
        <dbReference type="SAM" id="MobiDB-lite"/>
    </source>
</evidence>
<dbReference type="AlphaFoldDB" id="A0A1G5IC52"/>
<evidence type="ECO:0008006" key="4">
    <source>
        <dbReference type="Google" id="ProtNLM"/>
    </source>
</evidence>
<dbReference type="SUPFAM" id="SSF47240">
    <property type="entry name" value="Ferritin-like"/>
    <property type="match status" value="1"/>
</dbReference>
<organism evidence="2 3">
    <name type="scientific">Alkaliphilus peptidifermentans DSM 18978</name>
    <dbReference type="NCBI Taxonomy" id="1120976"/>
    <lineage>
        <taxon>Bacteria</taxon>
        <taxon>Bacillati</taxon>
        <taxon>Bacillota</taxon>
        <taxon>Clostridia</taxon>
        <taxon>Peptostreptococcales</taxon>
        <taxon>Natronincolaceae</taxon>
        <taxon>Alkaliphilus</taxon>
    </lineage>
</organism>
<reference evidence="2 3" key="1">
    <citation type="submission" date="2016-10" db="EMBL/GenBank/DDBJ databases">
        <authorList>
            <person name="de Groot N.N."/>
        </authorList>
    </citation>
    <scope>NUCLEOTIDE SEQUENCE [LARGE SCALE GENOMIC DNA]</scope>
    <source>
        <strain evidence="2 3">DSM 18978</strain>
    </source>
</reference>
<feature type="region of interest" description="Disordered" evidence="1">
    <location>
        <begin position="1"/>
        <end position="33"/>
    </location>
</feature>
<gene>
    <name evidence="2" type="ORF">SAMN03080606_02303</name>
</gene>
<keyword evidence="3" id="KW-1185">Reference proteome</keyword>
<feature type="compositionally biased region" description="Low complexity" evidence="1">
    <location>
        <begin position="1"/>
        <end position="28"/>
    </location>
</feature>
<evidence type="ECO:0000313" key="3">
    <source>
        <dbReference type="Proteomes" id="UP000198636"/>
    </source>
</evidence>
<accession>A0A1G5IC52</accession>
<dbReference type="InterPro" id="IPR012347">
    <property type="entry name" value="Ferritin-like"/>
</dbReference>